<feature type="domain" description="Formamidopyrimidine-DNA glycosylase catalytic" evidence="16">
    <location>
        <begin position="2"/>
        <end position="93"/>
    </location>
</feature>
<sequence>MPEGDTVFLTGAILRRALVGRRLTRTDFRHPALATVDLAGTEVSAVRTVGKHLFVRFSCELSLHSHLRMDGSWRVFRPAQRWTMPAHQARVVLQHPQAEVVGFRLHDLELLATGEESRLVGHLGPDLLDPHWSAEQAEAAERALARQPREQIGTALLDQRVMAGIGNVYKTEICFLLGVSPWTPVAEVDPARAVALARRLLSANASRPQRSTTGEMAVGRRTWVYERTRQGCLRCGGPVRVASQGAGVFARPTWFCPRCQPGPFPGQPSDAGK</sequence>
<dbReference type="InterPro" id="IPR035937">
    <property type="entry name" value="FPG_N"/>
</dbReference>
<organism evidence="17 18">
    <name type="scientific">Saccharomonospora amisosensis</name>
    <dbReference type="NCBI Taxonomy" id="1128677"/>
    <lineage>
        <taxon>Bacteria</taxon>
        <taxon>Bacillati</taxon>
        <taxon>Actinomycetota</taxon>
        <taxon>Actinomycetes</taxon>
        <taxon>Pseudonocardiales</taxon>
        <taxon>Pseudonocardiaceae</taxon>
        <taxon>Saccharomonospora</taxon>
    </lineage>
</organism>
<dbReference type="EC" id="4.2.99.18" evidence="2"/>
<dbReference type="GO" id="GO:0006284">
    <property type="term" value="P:base-excision repair"/>
    <property type="evidence" value="ECO:0007669"/>
    <property type="project" value="InterPro"/>
</dbReference>
<keyword evidence="6 17" id="KW-0378">Hydrolase</keyword>
<feature type="domain" description="FPG-type" evidence="15">
    <location>
        <begin position="223"/>
        <end position="261"/>
    </location>
</feature>
<keyword evidence="18" id="KW-1185">Reference proteome</keyword>
<dbReference type="InterPro" id="IPR012319">
    <property type="entry name" value="FPG_cat"/>
</dbReference>
<name>A0A7X5US91_9PSEU</name>
<reference evidence="17 18" key="1">
    <citation type="submission" date="2020-03" db="EMBL/GenBank/DDBJ databases">
        <title>Sequencing the genomes of 1000 actinobacteria strains.</title>
        <authorList>
            <person name="Klenk H.-P."/>
        </authorList>
    </citation>
    <scope>NUCLEOTIDE SEQUENCE [LARGE SCALE GENOMIC DNA]</scope>
    <source>
        <strain evidence="17 18">DSM 45685</strain>
    </source>
</reference>
<evidence type="ECO:0000256" key="3">
    <source>
        <dbReference type="ARBA" id="ARBA00022723"/>
    </source>
</evidence>
<dbReference type="SUPFAM" id="SSF57716">
    <property type="entry name" value="Glucocorticoid receptor-like (DNA-binding domain)"/>
    <property type="match status" value="1"/>
</dbReference>
<dbReference type="PANTHER" id="PTHR42697:SF1">
    <property type="entry name" value="ENDONUCLEASE 8"/>
    <property type="match status" value="1"/>
</dbReference>
<evidence type="ECO:0000259" key="16">
    <source>
        <dbReference type="PROSITE" id="PS51068"/>
    </source>
</evidence>
<comment type="similarity">
    <text evidence="1">Belongs to the FPG family.</text>
</comment>
<dbReference type="PROSITE" id="PS51068">
    <property type="entry name" value="FPG_CAT"/>
    <property type="match status" value="1"/>
</dbReference>
<keyword evidence="8" id="KW-0238">DNA-binding</keyword>
<comment type="caution">
    <text evidence="17">The sequence shown here is derived from an EMBL/GenBank/DDBJ whole genome shotgun (WGS) entry which is preliminary data.</text>
</comment>
<proteinExistence type="inferred from homology"/>
<dbReference type="InterPro" id="IPR015887">
    <property type="entry name" value="DNA_glyclase_Znf_dom_DNA_BS"/>
</dbReference>
<evidence type="ECO:0000256" key="10">
    <source>
        <dbReference type="ARBA" id="ARBA00023239"/>
    </source>
</evidence>
<dbReference type="AlphaFoldDB" id="A0A7X5US91"/>
<dbReference type="SMART" id="SM00898">
    <property type="entry name" value="Fapy_DNA_glyco"/>
    <property type="match status" value="1"/>
</dbReference>
<dbReference type="CDD" id="cd08971">
    <property type="entry name" value="AcNei2_N"/>
    <property type="match status" value="1"/>
</dbReference>
<keyword evidence="17" id="KW-0540">Nuclease</keyword>
<protein>
    <recommendedName>
        <fullName evidence="2">DNA-(apurinic or apyrimidinic site) lyase</fullName>
        <ecNumber evidence="2">4.2.99.18</ecNumber>
    </recommendedName>
</protein>
<keyword evidence="3" id="KW-0479">Metal-binding</keyword>
<keyword evidence="4" id="KW-0227">DNA damage</keyword>
<dbReference type="InterPro" id="IPR000214">
    <property type="entry name" value="Znf_DNA_glyclase/AP_lyase"/>
</dbReference>
<keyword evidence="9" id="KW-0234">DNA repair</keyword>
<dbReference type="Pfam" id="PF06831">
    <property type="entry name" value="H2TH"/>
    <property type="match status" value="1"/>
</dbReference>
<dbReference type="EMBL" id="JAAOYM010000001">
    <property type="protein sequence ID" value="NIJ12809.1"/>
    <property type="molecule type" value="Genomic_DNA"/>
</dbReference>
<dbReference type="PROSITE" id="PS51066">
    <property type="entry name" value="ZF_FPG_2"/>
    <property type="match status" value="1"/>
</dbReference>
<dbReference type="GO" id="GO:0000703">
    <property type="term" value="F:oxidized pyrimidine nucleobase lesion DNA N-glycosylase activity"/>
    <property type="evidence" value="ECO:0007669"/>
    <property type="project" value="TreeGrafter"/>
</dbReference>
<dbReference type="GO" id="GO:0003684">
    <property type="term" value="F:damaged DNA binding"/>
    <property type="evidence" value="ECO:0007669"/>
    <property type="project" value="InterPro"/>
</dbReference>
<gene>
    <name evidence="17" type="ORF">FHU38_003153</name>
</gene>
<dbReference type="PROSITE" id="PS01242">
    <property type="entry name" value="ZF_FPG_1"/>
    <property type="match status" value="1"/>
</dbReference>
<dbReference type="InterPro" id="IPR010979">
    <property type="entry name" value="Ribosomal_uS13-like_H2TH"/>
</dbReference>
<keyword evidence="11" id="KW-0511">Multifunctional enzyme</keyword>
<evidence type="ECO:0000256" key="12">
    <source>
        <dbReference type="ARBA" id="ARBA00023295"/>
    </source>
</evidence>
<accession>A0A7X5US91</accession>
<dbReference type="PANTHER" id="PTHR42697">
    <property type="entry name" value="ENDONUCLEASE 8"/>
    <property type="match status" value="1"/>
</dbReference>
<dbReference type="Proteomes" id="UP000545493">
    <property type="component" value="Unassembled WGS sequence"/>
</dbReference>
<evidence type="ECO:0000259" key="15">
    <source>
        <dbReference type="PROSITE" id="PS51066"/>
    </source>
</evidence>
<evidence type="ECO:0000256" key="13">
    <source>
        <dbReference type="ARBA" id="ARBA00044632"/>
    </source>
</evidence>
<evidence type="ECO:0000256" key="4">
    <source>
        <dbReference type="ARBA" id="ARBA00022763"/>
    </source>
</evidence>
<dbReference type="SUPFAM" id="SSF46946">
    <property type="entry name" value="S13-like H2TH domain"/>
    <property type="match status" value="1"/>
</dbReference>
<keyword evidence="10 17" id="KW-0456">Lyase</keyword>
<evidence type="ECO:0000256" key="9">
    <source>
        <dbReference type="ARBA" id="ARBA00023204"/>
    </source>
</evidence>
<keyword evidence="5 14" id="KW-0863">Zinc-finger</keyword>
<evidence type="ECO:0000256" key="14">
    <source>
        <dbReference type="PROSITE-ProRule" id="PRU00391"/>
    </source>
</evidence>
<dbReference type="GO" id="GO:0008270">
    <property type="term" value="F:zinc ion binding"/>
    <property type="evidence" value="ECO:0007669"/>
    <property type="project" value="UniProtKB-KW"/>
</dbReference>
<dbReference type="Gene3D" id="3.20.190.10">
    <property type="entry name" value="MutM-like, N-terminal"/>
    <property type="match status" value="1"/>
</dbReference>
<keyword evidence="12 17" id="KW-0326">Glycosidase</keyword>
<comment type="catalytic activity">
    <reaction evidence="13">
        <text>2'-deoxyribonucleotide-(2'-deoxyribose 5'-phosphate)-2'-deoxyribonucleotide-DNA = a 3'-end 2'-deoxyribonucleotide-(2,3-dehydro-2,3-deoxyribose 5'-phosphate)-DNA + a 5'-end 5'-phospho-2'-deoxyribonucleoside-DNA + H(+)</text>
        <dbReference type="Rhea" id="RHEA:66592"/>
        <dbReference type="Rhea" id="RHEA-COMP:13180"/>
        <dbReference type="Rhea" id="RHEA-COMP:16897"/>
        <dbReference type="Rhea" id="RHEA-COMP:17067"/>
        <dbReference type="ChEBI" id="CHEBI:15378"/>
        <dbReference type="ChEBI" id="CHEBI:136412"/>
        <dbReference type="ChEBI" id="CHEBI:157695"/>
        <dbReference type="ChEBI" id="CHEBI:167181"/>
        <dbReference type="EC" id="4.2.99.18"/>
    </reaction>
</comment>
<evidence type="ECO:0000256" key="1">
    <source>
        <dbReference type="ARBA" id="ARBA00009409"/>
    </source>
</evidence>
<evidence type="ECO:0000313" key="18">
    <source>
        <dbReference type="Proteomes" id="UP000545493"/>
    </source>
</evidence>
<dbReference type="GO" id="GO:0140078">
    <property type="term" value="F:class I DNA-(apurinic or apyrimidinic site) endonuclease activity"/>
    <property type="evidence" value="ECO:0007669"/>
    <property type="project" value="UniProtKB-EC"/>
</dbReference>
<dbReference type="Pfam" id="PF01149">
    <property type="entry name" value="Fapy_DNA_glyco"/>
    <property type="match status" value="1"/>
</dbReference>
<keyword evidence="7" id="KW-0862">Zinc</keyword>
<dbReference type="RefSeq" id="WP_167172093.1">
    <property type="nucleotide sequence ID" value="NZ_JAAOYM010000001.1"/>
</dbReference>
<keyword evidence="17" id="KW-0255">Endonuclease</keyword>
<dbReference type="Gene3D" id="1.10.8.50">
    <property type="match status" value="1"/>
</dbReference>
<evidence type="ECO:0000256" key="7">
    <source>
        <dbReference type="ARBA" id="ARBA00022833"/>
    </source>
</evidence>
<evidence type="ECO:0000256" key="11">
    <source>
        <dbReference type="ARBA" id="ARBA00023268"/>
    </source>
</evidence>
<dbReference type="InterPro" id="IPR044090">
    <property type="entry name" value="Nei2_N"/>
</dbReference>
<evidence type="ECO:0000256" key="5">
    <source>
        <dbReference type="ARBA" id="ARBA00022771"/>
    </source>
</evidence>
<dbReference type="InterPro" id="IPR015886">
    <property type="entry name" value="H2TH_FPG"/>
</dbReference>
<evidence type="ECO:0000256" key="6">
    <source>
        <dbReference type="ARBA" id="ARBA00022801"/>
    </source>
</evidence>
<dbReference type="SUPFAM" id="SSF81624">
    <property type="entry name" value="N-terminal domain of MutM-like DNA repair proteins"/>
    <property type="match status" value="1"/>
</dbReference>
<evidence type="ECO:0000313" key="17">
    <source>
        <dbReference type="EMBL" id="NIJ12809.1"/>
    </source>
</evidence>
<evidence type="ECO:0000256" key="8">
    <source>
        <dbReference type="ARBA" id="ARBA00023125"/>
    </source>
</evidence>
<evidence type="ECO:0000256" key="2">
    <source>
        <dbReference type="ARBA" id="ARBA00012720"/>
    </source>
</evidence>
<dbReference type="SMART" id="SM01232">
    <property type="entry name" value="H2TH"/>
    <property type="match status" value="1"/>
</dbReference>